<dbReference type="AlphaFoldDB" id="Q096V9"/>
<proteinExistence type="predicted"/>
<dbReference type="EMBL" id="AAMD01000027">
    <property type="protein sequence ID" value="EAU67783.1"/>
    <property type="molecule type" value="Genomic_DNA"/>
</dbReference>
<evidence type="ECO:0000256" key="1">
    <source>
        <dbReference type="SAM" id="MobiDB-lite"/>
    </source>
</evidence>
<feature type="region of interest" description="Disordered" evidence="1">
    <location>
        <begin position="170"/>
        <end position="193"/>
    </location>
</feature>
<evidence type="ECO:0000313" key="3">
    <source>
        <dbReference type="Proteomes" id="UP000032702"/>
    </source>
</evidence>
<dbReference type="Proteomes" id="UP000032702">
    <property type="component" value="Unassembled WGS sequence"/>
</dbReference>
<reference evidence="2 3" key="1">
    <citation type="submission" date="2006-04" db="EMBL/GenBank/DDBJ databases">
        <authorList>
            <person name="Nierman W.C."/>
        </authorList>
    </citation>
    <scope>NUCLEOTIDE SEQUENCE [LARGE SCALE GENOMIC DNA]</scope>
    <source>
        <strain evidence="2 3">DW4/3-1</strain>
    </source>
</reference>
<evidence type="ECO:0000313" key="2">
    <source>
        <dbReference type="EMBL" id="EAU67783.1"/>
    </source>
</evidence>
<name>Q096V9_STIAD</name>
<gene>
    <name evidence="2" type="ORF">STIAU_5032</name>
</gene>
<comment type="caution">
    <text evidence="2">The sequence shown here is derived from an EMBL/GenBank/DDBJ whole genome shotgun (WGS) entry which is preliminary data.</text>
</comment>
<accession>Q096V9</accession>
<organism evidence="2 3">
    <name type="scientific">Stigmatella aurantiaca (strain DW4/3-1)</name>
    <dbReference type="NCBI Taxonomy" id="378806"/>
    <lineage>
        <taxon>Bacteria</taxon>
        <taxon>Pseudomonadati</taxon>
        <taxon>Myxococcota</taxon>
        <taxon>Myxococcia</taxon>
        <taxon>Myxococcales</taxon>
        <taxon>Cystobacterineae</taxon>
        <taxon>Archangiaceae</taxon>
        <taxon>Stigmatella</taxon>
    </lineage>
</organism>
<protein>
    <submittedName>
        <fullName evidence="2">Uncharacterized protein</fullName>
    </submittedName>
</protein>
<sequence>MGALHLIPGRIHGEHLLDALHLLAHGAGDQRARGEPCRGTVTFDAQLGGAGTDLGGRLQQQAGVHLRAIQGLTGGPDQGLRLFLIPAKHLSPLHIAPGVRHHAPLHDVLPLPGIALQGAGQLPLERQQRGRRLAHLRPLALQILDELIEGRERIHGLLLVLLAPEAEEHVQHGSLPERPTEKANPGKALLDLC</sequence>